<dbReference type="SUPFAM" id="SSF110997">
    <property type="entry name" value="Sporulation related repeat"/>
    <property type="match status" value="1"/>
</dbReference>
<dbReference type="InterPro" id="IPR009009">
    <property type="entry name" value="RlpA-like_DPBB"/>
</dbReference>
<dbReference type="InterPro" id="IPR034718">
    <property type="entry name" value="RlpA"/>
</dbReference>
<dbReference type="InterPro" id="IPR007730">
    <property type="entry name" value="SPOR-like_dom"/>
</dbReference>
<dbReference type="PANTHER" id="PTHR34183:SF1">
    <property type="entry name" value="ENDOLYTIC PEPTIDOGLYCAN TRANSGLYCOSYLASE RLPA"/>
    <property type="match status" value="1"/>
</dbReference>
<dbReference type="GO" id="GO:0071555">
    <property type="term" value="P:cell wall organization"/>
    <property type="evidence" value="ECO:0007669"/>
    <property type="project" value="UniProtKB-KW"/>
</dbReference>
<feature type="domain" description="SPOR" evidence="6">
    <location>
        <begin position="179"/>
        <end position="256"/>
    </location>
</feature>
<dbReference type="GO" id="GO:0000270">
    <property type="term" value="P:peptidoglycan metabolic process"/>
    <property type="evidence" value="ECO:0007669"/>
    <property type="project" value="UniProtKB-UniRule"/>
</dbReference>
<dbReference type="NCBIfam" id="TIGR00413">
    <property type="entry name" value="rlpA"/>
    <property type="match status" value="1"/>
</dbReference>
<dbReference type="AlphaFoldDB" id="A0A6S6SNL3"/>
<comment type="similarity">
    <text evidence="4 5">Belongs to the RlpA family.</text>
</comment>
<dbReference type="Gene3D" id="2.40.40.10">
    <property type="entry name" value="RlpA-like domain"/>
    <property type="match status" value="1"/>
</dbReference>
<dbReference type="CDD" id="cd22268">
    <property type="entry name" value="DPBB_RlpA-like"/>
    <property type="match status" value="1"/>
</dbReference>
<keyword evidence="1" id="KW-0732">Signal</keyword>
<organism evidence="7">
    <name type="scientific">uncultured Campylobacterales bacterium</name>
    <dbReference type="NCBI Taxonomy" id="352960"/>
    <lineage>
        <taxon>Bacteria</taxon>
        <taxon>Pseudomonadati</taxon>
        <taxon>Campylobacterota</taxon>
        <taxon>Epsilonproteobacteria</taxon>
        <taxon>Campylobacterales</taxon>
        <taxon>environmental samples</taxon>
    </lineage>
</organism>
<proteinExistence type="inferred from homology"/>
<evidence type="ECO:0000256" key="4">
    <source>
        <dbReference type="HAMAP-Rule" id="MF_02071"/>
    </source>
</evidence>
<evidence type="ECO:0000256" key="5">
    <source>
        <dbReference type="RuleBase" id="RU003495"/>
    </source>
</evidence>
<gene>
    <name evidence="4" type="primary">rlpA</name>
    <name evidence="7" type="ORF">HELGO_WM21048</name>
</gene>
<evidence type="ECO:0000259" key="6">
    <source>
        <dbReference type="PROSITE" id="PS51724"/>
    </source>
</evidence>
<evidence type="ECO:0000256" key="1">
    <source>
        <dbReference type="ARBA" id="ARBA00022729"/>
    </source>
</evidence>
<reference evidence="7" key="1">
    <citation type="submission" date="2020-01" db="EMBL/GenBank/DDBJ databases">
        <authorList>
            <person name="Meier V. D."/>
            <person name="Meier V D."/>
        </authorList>
    </citation>
    <scope>NUCLEOTIDE SEQUENCE</scope>
    <source>
        <strain evidence="7">HLG_WM_MAG_12</strain>
    </source>
</reference>
<evidence type="ECO:0000256" key="2">
    <source>
        <dbReference type="ARBA" id="ARBA00023239"/>
    </source>
</evidence>
<dbReference type="InterPro" id="IPR036908">
    <property type="entry name" value="RlpA-like_sf"/>
</dbReference>
<dbReference type="GO" id="GO:0042834">
    <property type="term" value="F:peptidoglycan binding"/>
    <property type="evidence" value="ECO:0007669"/>
    <property type="project" value="InterPro"/>
</dbReference>
<dbReference type="HAMAP" id="MF_02071">
    <property type="entry name" value="RlpA"/>
    <property type="match status" value="1"/>
</dbReference>
<dbReference type="GO" id="GO:0008932">
    <property type="term" value="F:lytic endotransglycosylase activity"/>
    <property type="evidence" value="ECO:0007669"/>
    <property type="project" value="UniProtKB-UniRule"/>
</dbReference>
<evidence type="ECO:0000313" key="7">
    <source>
        <dbReference type="EMBL" id="CAA6811978.1"/>
    </source>
</evidence>
<dbReference type="PANTHER" id="PTHR34183">
    <property type="entry name" value="ENDOLYTIC PEPTIDOGLYCAN TRANSGLYCOSYLASE RLPA"/>
    <property type="match status" value="1"/>
</dbReference>
<comment type="function">
    <text evidence="4">Lytic transglycosylase with a strong preference for naked glycan strands that lack stem peptides.</text>
</comment>
<dbReference type="Gene3D" id="3.30.70.1070">
    <property type="entry name" value="Sporulation related repeat"/>
    <property type="match status" value="1"/>
</dbReference>
<sequence>MSYLIRSIFILIFFFGCVSTSKVLIPKDIKDSPNMHKATLKAYNINSIIYVPKIPTVGYSEAGIASWYGDKFHGKYTSNGEVYNMYGLTAAHKTLPMNTIVQVTNLKNHKSIVLRINDRGPFIHKRIIDLSYEAAKTLEFAKHGTTNVKIKVLQLSNNLPKRTTTVMPKETVTPKAANSKTDNGLLLQVGAFSKFERAVKVKQSYSYFDKPVLIKKIKQNNKIYYKVVIGYFNSKEEIKRFISRNPKFKNSIIFKG</sequence>
<dbReference type="EMBL" id="CACVAW010000045">
    <property type="protein sequence ID" value="CAA6811978.1"/>
    <property type="molecule type" value="Genomic_DNA"/>
</dbReference>
<dbReference type="InterPro" id="IPR012997">
    <property type="entry name" value="RplA"/>
</dbReference>
<protein>
    <recommendedName>
        <fullName evidence="4">Probable endolytic peptidoglycan transglycosylase RlpA</fullName>
        <ecNumber evidence="4">4.2.2.-</ecNumber>
    </recommendedName>
</protein>
<keyword evidence="4" id="KW-0564">Palmitate</keyword>
<name>A0A6S6SNL3_9BACT</name>
<dbReference type="SUPFAM" id="SSF50685">
    <property type="entry name" value="Barwin-like endoglucanases"/>
    <property type="match status" value="1"/>
</dbReference>
<keyword evidence="3 4" id="KW-0961">Cell wall biogenesis/degradation</keyword>
<dbReference type="PROSITE" id="PS51724">
    <property type="entry name" value="SPOR"/>
    <property type="match status" value="1"/>
</dbReference>
<comment type="subcellular location">
    <subcellularLocation>
        <location evidence="4">Cell membrane</location>
        <topology evidence="4">Lipid-anchor</topology>
    </subcellularLocation>
</comment>
<dbReference type="Pfam" id="PF05036">
    <property type="entry name" value="SPOR"/>
    <property type="match status" value="1"/>
</dbReference>
<dbReference type="PROSITE" id="PS51257">
    <property type="entry name" value="PROKAR_LIPOPROTEIN"/>
    <property type="match status" value="1"/>
</dbReference>
<keyword evidence="2 4" id="KW-0456">Lyase</keyword>
<dbReference type="Pfam" id="PF03330">
    <property type="entry name" value="DPBB_1"/>
    <property type="match status" value="1"/>
</dbReference>
<dbReference type="InterPro" id="IPR036680">
    <property type="entry name" value="SPOR-like_sf"/>
</dbReference>
<dbReference type="EC" id="4.2.2.-" evidence="4"/>
<keyword evidence="4" id="KW-1003">Cell membrane</keyword>
<evidence type="ECO:0000256" key="3">
    <source>
        <dbReference type="ARBA" id="ARBA00023316"/>
    </source>
</evidence>
<keyword evidence="4" id="KW-0472">Membrane</keyword>
<dbReference type="GO" id="GO:0005886">
    <property type="term" value="C:plasma membrane"/>
    <property type="evidence" value="ECO:0007669"/>
    <property type="project" value="UniProtKB-SubCell"/>
</dbReference>
<accession>A0A6S6SNL3</accession>
<keyword evidence="4 7" id="KW-0449">Lipoprotein</keyword>